<dbReference type="PANTHER" id="PTHR42812">
    <property type="entry name" value="BETA-XYLOSIDASE"/>
    <property type="match status" value="1"/>
</dbReference>
<gene>
    <name evidence="6" type="ORF">ACFQS8_14465</name>
</gene>
<dbReference type="Gene3D" id="2.60.120.200">
    <property type="match status" value="1"/>
</dbReference>
<organism evidence="6 7">
    <name type="scientific">Hirschia litorea</name>
    <dbReference type="NCBI Taxonomy" id="1199156"/>
    <lineage>
        <taxon>Bacteria</taxon>
        <taxon>Pseudomonadati</taxon>
        <taxon>Pseudomonadota</taxon>
        <taxon>Alphaproteobacteria</taxon>
        <taxon>Hyphomonadales</taxon>
        <taxon>Hyphomonadaceae</taxon>
        <taxon>Hirschia</taxon>
    </lineage>
</organism>
<evidence type="ECO:0000256" key="4">
    <source>
        <dbReference type="RuleBase" id="RU361187"/>
    </source>
</evidence>
<dbReference type="SUPFAM" id="SSF75005">
    <property type="entry name" value="Arabinanase/levansucrase/invertase"/>
    <property type="match status" value="1"/>
</dbReference>
<dbReference type="InterPro" id="IPR041542">
    <property type="entry name" value="GH43_C2"/>
</dbReference>
<protein>
    <submittedName>
        <fullName evidence="6">Glycoside hydrolase family 43 protein</fullName>
    </submittedName>
</protein>
<keyword evidence="3 4" id="KW-0326">Glycosidase</keyword>
<name>A0ABW2IPQ0_9PROT</name>
<feature type="domain" description="Beta-xylosidase C-terminal Concanavalin A-like" evidence="5">
    <location>
        <begin position="358"/>
        <end position="561"/>
    </location>
</feature>
<evidence type="ECO:0000313" key="7">
    <source>
        <dbReference type="Proteomes" id="UP001596492"/>
    </source>
</evidence>
<evidence type="ECO:0000259" key="5">
    <source>
        <dbReference type="Pfam" id="PF17851"/>
    </source>
</evidence>
<keyword evidence="2 4" id="KW-0378">Hydrolase</keyword>
<dbReference type="Pfam" id="PF04616">
    <property type="entry name" value="Glyco_hydro_43"/>
    <property type="match status" value="1"/>
</dbReference>
<comment type="similarity">
    <text evidence="1 4">Belongs to the glycosyl hydrolase 43 family.</text>
</comment>
<dbReference type="Pfam" id="PF17851">
    <property type="entry name" value="GH43_C2"/>
    <property type="match status" value="1"/>
</dbReference>
<sequence length="564" mass="63759">MIAISFIVLSLADAWFWSWIIYLAQAYEAENSVLKKCVQKKILRNPILRGFNPDPSICRVGDTYYIATSTFEWFPGVQIFASTDLEDWKLVSRPLDSARLLDMRGVPDSCGVWAPALSYADGKFWLLYTNVRRFDGDFKDTPNFLTTCEEIDGEWSDPIYINASGFDPSLFHDDDGRKWVVNMVWDHRHNHSYFKGIVLQEYSVEMRKVFGPRKMIFQGSEAGYTEGPHLYKINGEYYLITAEGGTGYNHAVSVCRSDKIDGPYEIDPAMHVITAQGQAGKPIQRTGHGGLVDTPEGRWFLTHLCSRPIPGTRLSPMGRETAIQEVYFDDDGWIRLRHPDIAFEIKSLNEDEKQLIRYSFDGEKLHSDFAWLRTPYPERLFSLSAREGCLRLIGRESPGSLFEQSIVARRQTEHCYQATTIIEFDPDSFQQMAGLIAYYNQHKFHYLFISYDDENGKTLQVMSCAGDLSLHARAPMGLKPVSIPEGVPIHMKVDVKFDVLTFYWSLDGGDWTRIGPTLDASALSDEAGKGEGANFTGAFVGMACHDVTGIGLHADFSAFSYAET</sequence>
<dbReference type="CDD" id="cd09000">
    <property type="entry name" value="GH43_SXA-like"/>
    <property type="match status" value="1"/>
</dbReference>
<accession>A0ABW2IPQ0</accession>
<dbReference type="InterPro" id="IPR023296">
    <property type="entry name" value="Glyco_hydro_beta-prop_sf"/>
</dbReference>
<dbReference type="GO" id="GO:0016787">
    <property type="term" value="F:hydrolase activity"/>
    <property type="evidence" value="ECO:0007669"/>
    <property type="project" value="UniProtKB-KW"/>
</dbReference>
<proteinExistence type="inferred from homology"/>
<dbReference type="RefSeq" id="WP_382168664.1">
    <property type="nucleotide sequence ID" value="NZ_JBHTBR010000007.1"/>
</dbReference>
<evidence type="ECO:0000256" key="1">
    <source>
        <dbReference type="ARBA" id="ARBA00009865"/>
    </source>
</evidence>
<evidence type="ECO:0000313" key="6">
    <source>
        <dbReference type="EMBL" id="MFC7292831.1"/>
    </source>
</evidence>
<dbReference type="PANTHER" id="PTHR42812:SF12">
    <property type="entry name" value="BETA-XYLOSIDASE-RELATED"/>
    <property type="match status" value="1"/>
</dbReference>
<dbReference type="SUPFAM" id="SSF49899">
    <property type="entry name" value="Concanavalin A-like lectins/glucanases"/>
    <property type="match status" value="1"/>
</dbReference>
<evidence type="ECO:0000256" key="2">
    <source>
        <dbReference type="ARBA" id="ARBA00022801"/>
    </source>
</evidence>
<dbReference type="InterPro" id="IPR006710">
    <property type="entry name" value="Glyco_hydro_43"/>
</dbReference>
<keyword evidence="7" id="KW-1185">Reference proteome</keyword>
<dbReference type="InterPro" id="IPR013320">
    <property type="entry name" value="ConA-like_dom_sf"/>
</dbReference>
<dbReference type="Gene3D" id="2.115.10.20">
    <property type="entry name" value="Glycosyl hydrolase domain, family 43"/>
    <property type="match status" value="1"/>
</dbReference>
<dbReference type="Proteomes" id="UP001596492">
    <property type="component" value="Unassembled WGS sequence"/>
</dbReference>
<dbReference type="InterPro" id="IPR051795">
    <property type="entry name" value="Glycosyl_Hydrlase_43"/>
</dbReference>
<dbReference type="EMBL" id="JBHTBR010000007">
    <property type="protein sequence ID" value="MFC7292831.1"/>
    <property type="molecule type" value="Genomic_DNA"/>
</dbReference>
<comment type="caution">
    <text evidence="6">The sequence shown here is derived from an EMBL/GenBank/DDBJ whole genome shotgun (WGS) entry which is preliminary data.</text>
</comment>
<evidence type="ECO:0000256" key="3">
    <source>
        <dbReference type="ARBA" id="ARBA00023295"/>
    </source>
</evidence>
<reference evidence="7" key="1">
    <citation type="journal article" date="2019" name="Int. J. Syst. Evol. Microbiol.">
        <title>The Global Catalogue of Microorganisms (GCM) 10K type strain sequencing project: providing services to taxonomists for standard genome sequencing and annotation.</title>
        <authorList>
            <consortium name="The Broad Institute Genomics Platform"/>
            <consortium name="The Broad Institute Genome Sequencing Center for Infectious Disease"/>
            <person name="Wu L."/>
            <person name="Ma J."/>
        </authorList>
    </citation>
    <scope>NUCLEOTIDE SEQUENCE [LARGE SCALE GENOMIC DNA]</scope>
    <source>
        <strain evidence="7">CCUG 51308</strain>
    </source>
</reference>